<gene>
    <name evidence="2" type="ORF">SAMN00790413_01858</name>
</gene>
<evidence type="ECO:0000313" key="2">
    <source>
        <dbReference type="EMBL" id="SMB93129.1"/>
    </source>
</evidence>
<proteinExistence type="predicted"/>
<name>A0A1W1VIC5_9DEIO</name>
<reference evidence="2 3" key="1">
    <citation type="submission" date="2017-04" db="EMBL/GenBank/DDBJ databases">
        <authorList>
            <person name="Afonso C.L."/>
            <person name="Miller P.J."/>
            <person name="Scott M.A."/>
            <person name="Spackman E."/>
            <person name="Goraichik I."/>
            <person name="Dimitrov K.M."/>
            <person name="Suarez D.L."/>
            <person name="Swayne D.E."/>
        </authorList>
    </citation>
    <scope>NUCLEOTIDE SEQUENCE [LARGE SCALE GENOMIC DNA]</scope>
    <source>
        <strain evidence="2 3">KR-140</strain>
    </source>
</reference>
<protein>
    <submittedName>
        <fullName evidence="2">Uncharacterized protein</fullName>
    </submittedName>
</protein>
<feature type="transmembrane region" description="Helical" evidence="1">
    <location>
        <begin position="6"/>
        <end position="25"/>
    </location>
</feature>
<evidence type="ECO:0000256" key="1">
    <source>
        <dbReference type="SAM" id="Phobius"/>
    </source>
</evidence>
<dbReference type="Proteomes" id="UP000192582">
    <property type="component" value="Unassembled WGS sequence"/>
</dbReference>
<evidence type="ECO:0000313" key="3">
    <source>
        <dbReference type="Proteomes" id="UP000192582"/>
    </source>
</evidence>
<keyword evidence="1" id="KW-0812">Transmembrane</keyword>
<keyword evidence="1" id="KW-1133">Transmembrane helix</keyword>
<dbReference type="AlphaFoldDB" id="A0A1W1VIC5"/>
<sequence>MAPDSVIVTAGLRLLSTVLVVWFGLQNPRLSATKTRE</sequence>
<dbReference type="EMBL" id="FWWU01000009">
    <property type="protein sequence ID" value="SMB93129.1"/>
    <property type="molecule type" value="Genomic_DNA"/>
</dbReference>
<organism evidence="2 3">
    <name type="scientific">Deinococcus hopiensis KR-140</name>
    <dbReference type="NCBI Taxonomy" id="695939"/>
    <lineage>
        <taxon>Bacteria</taxon>
        <taxon>Thermotogati</taxon>
        <taxon>Deinococcota</taxon>
        <taxon>Deinococci</taxon>
        <taxon>Deinococcales</taxon>
        <taxon>Deinococcaceae</taxon>
        <taxon>Deinococcus</taxon>
    </lineage>
</organism>
<keyword evidence="1" id="KW-0472">Membrane</keyword>
<accession>A0A1W1VIC5</accession>
<keyword evidence="3" id="KW-1185">Reference proteome</keyword>